<feature type="transmembrane region" description="Helical" evidence="1">
    <location>
        <begin position="38"/>
        <end position="55"/>
    </location>
</feature>
<feature type="domain" description="VanZ-like" evidence="2">
    <location>
        <begin position="43"/>
        <end position="167"/>
    </location>
</feature>
<accession>K0J021</accession>
<dbReference type="PANTHER" id="PTHR36834:SF1">
    <property type="entry name" value="INTEGRAL MEMBRANE PROTEIN"/>
    <property type="match status" value="1"/>
</dbReference>
<reference evidence="3 4" key="1">
    <citation type="submission" date="2011-01" db="EMBL/GenBank/DDBJ databases">
        <title>Whole genome sequence of Amphibacillus xylinus NBRC 15112.</title>
        <authorList>
            <person name="Nakazawa H."/>
            <person name="Katano Y."/>
            <person name="Nakamura S."/>
            <person name="Sasagawa M."/>
            <person name="Fukada J."/>
            <person name="Arai T."/>
            <person name="Sasakura N."/>
            <person name="Mochizuki D."/>
            <person name="Hosoyama A."/>
            <person name="Harada K."/>
            <person name="Horikawa H."/>
            <person name="Kato Y."/>
            <person name="Harada T."/>
            <person name="Sasaki K."/>
            <person name="Sekiguchi M."/>
            <person name="Hodoyama M."/>
            <person name="Nishiko R."/>
            <person name="Narita H."/>
            <person name="Hanamaki A."/>
            <person name="Hata C."/>
            <person name="Konno Y."/>
            <person name="Niimura Y."/>
            <person name="Yamazaki S."/>
            <person name="Fujita N."/>
        </authorList>
    </citation>
    <scope>NUCLEOTIDE SEQUENCE [LARGE SCALE GENOMIC DNA]</scope>
    <source>
        <strain evidence="4">ATCC 51415 / DSM 6626 / JCM 7361 / LMG 17667 / NBRC 15112 / Ep01</strain>
    </source>
</reference>
<keyword evidence="4" id="KW-1185">Reference proteome</keyword>
<feature type="transmembrane region" description="Helical" evidence="1">
    <location>
        <begin position="91"/>
        <end position="111"/>
    </location>
</feature>
<feature type="transmembrane region" description="Helical" evidence="1">
    <location>
        <begin position="118"/>
        <end position="137"/>
    </location>
</feature>
<evidence type="ECO:0000313" key="4">
    <source>
        <dbReference type="Proteomes" id="UP000006294"/>
    </source>
</evidence>
<feature type="transmembrane region" description="Helical" evidence="1">
    <location>
        <begin position="6"/>
        <end position="26"/>
    </location>
</feature>
<dbReference type="RefSeq" id="WP_015009153.1">
    <property type="nucleotide sequence ID" value="NC_018704.1"/>
</dbReference>
<evidence type="ECO:0000259" key="2">
    <source>
        <dbReference type="Pfam" id="PF04892"/>
    </source>
</evidence>
<organism evidence="3 4">
    <name type="scientific">Amphibacillus xylanus (strain ATCC 51415 / DSM 6626 / JCM 7361 / LMG 17667 / NBRC 15112 / Ep01)</name>
    <dbReference type="NCBI Taxonomy" id="698758"/>
    <lineage>
        <taxon>Bacteria</taxon>
        <taxon>Bacillati</taxon>
        <taxon>Bacillota</taxon>
        <taxon>Bacilli</taxon>
        <taxon>Bacillales</taxon>
        <taxon>Bacillaceae</taxon>
        <taxon>Amphibacillus</taxon>
    </lineage>
</organism>
<name>K0J021_AMPXN</name>
<dbReference type="OrthoDB" id="4822551at2"/>
<dbReference type="InterPro" id="IPR053150">
    <property type="entry name" value="Teicoplanin_resist-assoc"/>
</dbReference>
<dbReference type="KEGG" id="axl:AXY_04150"/>
<dbReference type="Pfam" id="PF04892">
    <property type="entry name" value="VanZ"/>
    <property type="match status" value="1"/>
</dbReference>
<dbReference type="HOGENOM" id="CLU_1536904_0_0_9"/>
<keyword evidence="1" id="KW-1133">Transmembrane helix</keyword>
<keyword evidence="1" id="KW-0812">Transmembrane</keyword>
<dbReference type="AlphaFoldDB" id="K0J021"/>
<sequence>MNHLIFQQGISLAFPILIIYIINKLFRKSFKSIDKEIINILMLIYTTALSYFIWFQPVAVLDQQPYNFTLFSTIVFYYNHIKMDYLSLNNIIINLLGNLLITTPIGIWFSYKGFSKKLALPLALVIPVLFELGQFILHQLNYATRIVDIDDWLLNSLGILLAYWLAQSIKTKHN</sequence>
<evidence type="ECO:0000313" key="3">
    <source>
        <dbReference type="EMBL" id="BAM46547.1"/>
    </source>
</evidence>
<dbReference type="Proteomes" id="UP000006294">
    <property type="component" value="Chromosome"/>
</dbReference>
<dbReference type="InterPro" id="IPR006976">
    <property type="entry name" value="VanZ-like"/>
</dbReference>
<dbReference type="EMBL" id="AP012050">
    <property type="protein sequence ID" value="BAM46547.1"/>
    <property type="molecule type" value="Genomic_DNA"/>
</dbReference>
<keyword evidence="1" id="KW-0472">Membrane</keyword>
<feature type="transmembrane region" description="Helical" evidence="1">
    <location>
        <begin position="149"/>
        <end position="166"/>
    </location>
</feature>
<protein>
    <recommendedName>
        <fullName evidence="2">VanZ-like domain-containing protein</fullName>
    </recommendedName>
</protein>
<evidence type="ECO:0000256" key="1">
    <source>
        <dbReference type="SAM" id="Phobius"/>
    </source>
</evidence>
<proteinExistence type="predicted"/>
<dbReference type="PANTHER" id="PTHR36834">
    <property type="entry name" value="MEMBRANE PROTEIN-RELATED"/>
    <property type="match status" value="1"/>
</dbReference>
<gene>
    <name evidence="3" type="ordered locus">AXY_04150</name>
</gene>